<name>A0A158R1Y9_NIPBR</name>
<dbReference type="WBParaSite" id="NBR_0001470901-mRNA-1">
    <property type="protein sequence ID" value="NBR_0001470901-mRNA-1"/>
    <property type="gene ID" value="NBR_0001470901"/>
</dbReference>
<sequence length="809" mass="89790">MRLFLLAACLVCALASRPLDEHESVKKVLRTWLADKQVEIVDHPESPRELRAVAAVAEGSHGLAQQLDASKLSVSRSCNTPGYTGEFCEFPICYETNPTLPPVMEEETVAIDASTLANCTQQYVVYVDESTYAVSIDIEMDSPLNPTFTLQGEDGSVANPDLFTQTRDHVEAVFGYLPPGRYLVIPSADLKTTSCVLSVRARTSITVTGGFLLGEGTASERSDYPQKYTYYQQLASVVVHANSLRSPAKLQSINFIGEENTMYRPRLLSTRYNCSYEYIFESFFCKSTGSYLYQVEVNPATTAAPPSTVAPTEPAKCKNNGIFVKNLDGSTYCYCLGLYTGADCGTRVCANGGTPDSNGKCMCAAGFMGEFCENVYCTDNTGLAFDAEHPTLTLVIRTRQQLSDVISQVSRAVQTMVNDLTFDPDYLRRYVLVLFNNNNAYELRKAIFSAALSQYLTYKSPVYVITDAVPSDGSEVDNVYHLANDWRSPIHFIYLEPKTASGCKADIEDSAYRLMDTVAQRSSGQTFYFQDYSNISLVLTNPDGEFAKSDIAYTDGINNIWVYNGPYTGNWLFNIRSSGSTQACNFKVFQSVYHTPGTRDNQMDLFWSTSADLDSDVGLNQPLVGFEHAFVMHLTNYPVYASNGIWRDLCSYNFYFPPFACKVPNEILYYNVIPPPPTQTSGCQNGGVMNAANTTCFCPPGFTGDFCTQVECYNGGKYVGNQCSCQIGWTGTFCEIPKCIDKGISPEFMMNYVDMVFMVELTAQAHAQVVSLNQQFADLIRDVQAQSQTWINRFYLVGYNSTCRLSKIL</sequence>
<reference evidence="6" key="1">
    <citation type="submission" date="2016-04" db="UniProtKB">
        <authorList>
            <consortium name="WormBaseParasite"/>
        </authorList>
    </citation>
    <scope>IDENTIFICATION</scope>
</reference>
<evidence type="ECO:0000313" key="5">
    <source>
        <dbReference type="Proteomes" id="UP000271162"/>
    </source>
</evidence>
<evidence type="ECO:0000256" key="1">
    <source>
        <dbReference type="PROSITE-ProRule" id="PRU00076"/>
    </source>
</evidence>
<feature type="disulfide bond" evidence="1">
    <location>
        <begin position="363"/>
        <end position="372"/>
    </location>
</feature>
<evidence type="ECO:0000256" key="2">
    <source>
        <dbReference type="SAM" id="SignalP"/>
    </source>
</evidence>
<comment type="caution">
    <text evidence="1">Lacks conserved residue(s) required for the propagation of feature annotation.</text>
</comment>
<dbReference type="AlphaFoldDB" id="A0A158R1Y9"/>
<dbReference type="EMBL" id="UYSL01021460">
    <property type="protein sequence ID" value="VDL78299.1"/>
    <property type="molecule type" value="Genomic_DNA"/>
</dbReference>
<keyword evidence="2" id="KW-0732">Signal</keyword>
<reference evidence="4 5" key="2">
    <citation type="submission" date="2018-11" db="EMBL/GenBank/DDBJ databases">
        <authorList>
            <consortium name="Pathogen Informatics"/>
        </authorList>
    </citation>
    <scope>NUCLEOTIDE SEQUENCE [LARGE SCALE GENOMIC DNA]</scope>
</reference>
<dbReference type="PROSITE" id="PS00022">
    <property type="entry name" value="EGF_1"/>
    <property type="match status" value="2"/>
</dbReference>
<dbReference type="PANTHER" id="PTHR47324:SF1">
    <property type="entry name" value="EGF-LIKE DOMAIN-CONTAINING PROTEIN-RELATED"/>
    <property type="match status" value="1"/>
</dbReference>
<proteinExistence type="predicted"/>
<protein>
    <submittedName>
        <fullName evidence="6">EGF-like domain-containing protein</fullName>
    </submittedName>
</protein>
<dbReference type="Pfam" id="PF24415">
    <property type="entry name" value="Ig_Irg-7"/>
    <property type="match status" value="1"/>
</dbReference>
<feature type="signal peptide" evidence="2">
    <location>
        <begin position="1"/>
        <end position="15"/>
    </location>
</feature>
<dbReference type="PROSITE" id="PS01186">
    <property type="entry name" value="EGF_2"/>
    <property type="match status" value="2"/>
</dbReference>
<dbReference type="Proteomes" id="UP000271162">
    <property type="component" value="Unassembled WGS sequence"/>
</dbReference>
<dbReference type="SMART" id="SM00181">
    <property type="entry name" value="EGF"/>
    <property type="match status" value="2"/>
</dbReference>
<dbReference type="Gene3D" id="2.10.25.10">
    <property type="entry name" value="Laminin"/>
    <property type="match status" value="2"/>
</dbReference>
<dbReference type="Pfam" id="PF23623">
    <property type="entry name" value="GBD_IRG7_N"/>
    <property type="match status" value="1"/>
</dbReference>
<evidence type="ECO:0000313" key="6">
    <source>
        <dbReference type="WBParaSite" id="NBR_0001470901-mRNA-1"/>
    </source>
</evidence>
<dbReference type="OMA" id="WAITTEQ"/>
<keyword evidence="5" id="KW-1185">Reference proteome</keyword>
<gene>
    <name evidence="4" type="ORF">NBR_LOCUS14710</name>
</gene>
<feature type="chain" id="PRO_5043135805" evidence="2">
    <location>
        <begin position="16"/>
        <end position="809"/>
    </location>
</feature>
<dbReference type="InterPro" id="IPR053295">
    <property type="entry name" value="Innate_immunity_reg"/>
</dbReference>
<dbReference type="STRING" id="27835.A0A158R1Y9"/>
<dbReference type="InterPro" id="IPR000742">
    <property type="entry name" value="EGF"/>
</dbReference>
<feature type="domain" description="EGF-like" evidence="3">
    <location>
        <begin position="340"/>
        <end position="373"/>
    </location>
</feature>
<evidence type="ECO:0000259" key="3">
    <source>
        <dbReference type="PROSITE" id="PS50026"/>
    </source>
</evidence>
<dbReference type="InterPro" id="IPR057085">
    <property type="entry name" value="Ig_Irg-7"/>
</dbReference>
<dbReference type="InterPro" id="IPR057086">
    <property type="entry name" value="GBD_Irg-7_N"/>
</dbReference>
<dbReference type="PROSITE" id="PS50026">
    <property type="entry name" value="EGF_3"/>
    <property type="match status" value="2"/>
</dbReference>
<feature type="domain" description="EGF-like" evidence="3">
    <location>
        <begin position="703"/>
        <end position="735"/>
    </location>
</feature>
<keyword evidence="1" id="KW-0245">EGF-like domain</keyword>
<organism evidence="6">
    <name type="scientific">Nippostrongylus brasiliensis</name>
    <name type="common">Rat hookworm</name>
    <dbReference type="NCBI Taxonomy" id="27835"/>
    <lineage>
        <taxon>Eukaryota</taxon>
        <taxon>Metazoa</taxon>
        <taxon>Ecdysozoa</taxon>
        <taxon>Nematoda</taxon>
        <taxon>Chromadorea</taxon>
        <taxon>Rhabditida</taxon>
        <taxon>Rhabditina</taxon>
        <taxon>Rhabditomorpha</taxon>
        <taxon>Strongyloidea</taxon>
        <taxon>Heligmosomidae</taxon>
        <taxon>Nippostrongylus</taxon>
    </lineage>
</organism>
<keyword evidence="1" id="KW-1015">Disulfide bond</keyword>
<evidence type="ECO:0000313" key="4">
    <source>
        <dbReference type="EMBL" id="VDL78299.1"/>
    </source>
</evidence>
<accession>A0A158R1Y9</accession>
<dbReference type="PANTHER" id="PTHR47324">
    <property type="entry name" value="PROTEIN IRG-7-RELATED"/>
    <property type="match status" value="1"/>
</dbReference>
<feature type="disulfide bond" evidence="1">
    <location>
        <begin position="725"/>
        <end position="734"/>
    </location>
</feature>